<protein>
    <recommendedName>
        <fullName evidence="3">Lipoprotein</fullName>
    </recommendedName>
</protein>
<evidence type="ECO:0000313" key="2">
    <source>
        <dbReference type="Proteomes" id="UP001195963"/>
    </source>
</evidence>
<organism evidence="1 2">
    <name type="scientific">Shewanella nanhaiensis</name>
    <dbReference type="NCBI Taxonomy" id="2864872"/>
    <lineage>
        <taxon>Bacteria</taxon>
        <taxon>Pseudomonadati</taxon>
        <taxon>Pseudomonadota</taxon>
        <taxon>Gammaproteobacteria</taxon>
        <taxon>Alteromonadales</taxon>
        <taxon>Shewanellaceae</taxon>
        <taxon>Shewanella</taxon>
    </lineage>
</organism>
<evidence type="ECO:0008006" key="3">
    <source>
        <dbReference type="Google" id="ProtNLM"/>
    </source>
</evidence>
<reference evidence="1 2" key="1">
    <citation type="submission" date="2021-07" db="EMBL/GenBank/DDBJ databases">
        <title>Shewanella sp. nov, isolated from SCS.</title>
        <authorList>
            <person name="Cao W.R."/>
        </authorList>
    </citation>
    <scope>NUCLEOTIDE SEQUENCE [LARGE SCALE GENOMIC DNA]</scope>
    <source>
        <strain evidence="1 2">NR704-98</strain>
    </source>
</reference>
<gene>
    <name evidence="1" type="ORF">K0625_17860</name>
</gene>
<dbReference type="Proteomes" id="UP001195963">
    <property type="component" value="Unassembled WGS sequence"/>
</dbReference>
<dbReference type="EMBL" id="JAHZST010000014">
    <property type="protein sequence ID" value="MBW8185519.1"/>
    <property type="molecule type" value="Genomic_DNA"/>
</dbReference>
<comment type="caution">
    <text evidence="1">The sequence shown here is derived from an EMBL/GenBank/DDBJ whole genome shotgun (WGS) entry which is preliminary data.</text>
</comment>
<name>A0ABS7E750_9GAMM</name>
<accession>A0ABS7E750</accession>
<sequence length="154" mass="17365">MLPVKFLSQLKLYFPLLIIFSLMGCSKEKSPETSNFVQDDTLCQFHLGYCDKNVADIDLQLLITPFNTPSEKPLNISVITSEEIDNLNVRIEGRDMFMGVIPVNMNKAGENIYKGELIYGSCSSDYMVWRAFVSFTLNGEAKVAIFDFLADNQA</sequence>
<keyword evidence="2" id="KW-1185">Reference proteome</keyword>
<proteinExistence type="predicted"/>
<evidence type="ECO:0000313" key="1">
    <source>
        <dbReference type="EMBL" id="MBW8185519.1"/>
    </source>
</evidence>
<dbReference type="RefSeq" id="WP_220110937.1">
    <property type="nucleotide sequence ID" value="NZ_JAHZST010000014.1"/>
</dbReference>
<dbReference type="PROSITE" id="PS51257">
    <property type="entry name" value="PROKAR_LIPOPROTEIN"/>
    <property type="match status" value="1"/>
</dbReference>